<dbReference type="OrthoDB" id="232948at2157"/>
<gene>
    <name evidence="3" type="ORF">SAMN04488065_2076</name>
</gene>
<sequence>MGEQRGRGVVLVTILVLLGTLAVTAFAPTAVAQSTVNITIDGSTVQDGNRVVVTDDPEVDIELDANESIETVAVRVGGETRRTFEPESSSFSERITLDLDDGEYEVSVVAESIGVQRTTTVIKDSDGPEVTYTSPFESVGYPSNGEVTLTRADTTLAAELSDQNNVSKVRIERKYEWLFAGKRDQVRQTYRIKNPGTNITQPILFGLGENELQVEVIDEYGQRTIHDITVSVVDSQRPSIDLDRFERSENGELTVAGTVSDGVKVNSLSYRLESTSQTVRILNPTTKEPTRDRVNTDFEFATETPTGATAIILVATDVAGNTRQWKIPFDYQGHLEPTITIDEAATHVSGDSLVFEGKVNDTRARKVVVKSTTADGETVRTITVHEGETADRIPFRGRIDAAAGQTRLIVEVTDIEGGVHRESMMFETNVASSPSAATEPVDSPGPPATTTPTATHTRTPTATLTATQPLTETPTDGDGESVGVVIGVAMVGLGGVAVAASALRRMGAISGFTSAIGGGGGWLFAGVKRLLGGAFRIGVRGGELIRAIAASLASALAGRVSGDAAQDEADWRERDESDTDVPSGASSMAEENETETKVLAGTSHQVTELSERPVAELKRTDVETLVTGLDAEDSETVVAAAKQLTEIAEEQPDLIAGTEATARLRDLRMAEDADVQAAAEQALRAFRDTDLY</sequence>
<reference evidence="3 4" key="1">
    <citation type="submission" date="2016-10" db="EMBL/GenBank/DDBJ databases">
        <authorList>
            <person name="de Groot N.N."/>
        </authorList>
    </citation>
    <scope>NUCLEOTIDE SEQUENCE [LARGE SCALE GENOMIC DNA]</scope>
    <source>
        <strain evidence="3 4">CGMCC 1.8712</strain>
    </source>
</reference>
<dbReference type="EMBL" id="FNQT01000003">
    <property type="protein sequence ID" value="SEA17444.1"/>
    <property type="molecule type" value="Genomic_DNA"/>
</dbReference>
<protein>
    <submittedName>
        <fullName evidence="3">Uncharacterized protein</fullName>
    </submittedName>
</protein>
<evidence type="ECO:0000313" key="4">
    <source>
        <dbReference type="Proteomes" id="UP000236755"/>
    </source>
</evidence>
<proteinExistence type="predicted"/>
<dbReference type="RefSeq" id="WP_143025257.1">
    <property type="nucleotide sequence ID" value="NZ_FNQT01000003.1"/>
</dbReference>
<dbReference type="Proteomes" id="UP000236755">
    <property type="component" value="Unassembled WGS sequence"/>
</dbReference>
<name>A0A1H3Z288_9EURY</name>
<evidence type="ECO:0000256" key="1">
    <source>
        <dbReference type="SAM" id="MobiDB-lite"/>
    </source>
</evidence>
<feature type="compositionally biased region" description="Low complexity" evidence="1">
    <location>
        <begin position="450"/>
        <end position="474"/>
    </location>
</feature>
<keyword evidence="2" id="KW-0472">Membrane</keyword>
<feature type="transmembrane region" description="Helical" evidence="2">
    <location>
        <begin position="482"/>
        <end position="503"/>
    </location>
</feature>
<feature type="region of interest" description="Disordered" evidence="1">
    <location>
        <begin position="430"/>
        <end position="478"/>
    </location>
</feature>
<accession>A0A1H3Z288</accession>
<keyword evidence="2" id="KW-0812">Transmembrane</keyword>
<dbReference type="STRING" id="555874.SAMN04488065_2076"/>
<evidence type="ECO:0000313" key="3">
    <source>
        <dbReference type="EMBL" id="SEA17444.1"/>
    </source>
</evidence>
<feature type="region of interest" description="Disordered" evidence="1">
    <location>
        <begin position="563"/>
        <end position="594"/>
    </location>
</feature>
<dbReference type="AlphaFoldDB" id="A0A1H3Z288"/>
<keyword evidence="4" id="KW-1185">Reference proteome</keyword>
<keyword evidence="2" id="KW-1133">Transmembrane helix</keyword>
<evidence type="ECO:0000256" key="2">
    <source>
        <dbReference type="SAM" id="Phobius"/>
    </source>
</evidence>
<organism evidence="3 4">
    <name type="scientific">Haloplanus vescus</name>
    <dbReference type="NCBI Taxonomy" id="555874"/>
    <lineage>
        <taxon>Archaea</taxon>
        <taxon>Methanobacteriati</taxon>
        <taxon>Methanobacteriota</taxon>
        <taxon>Stenosarchaea group</taxon>
        <taxon>Halobacteria</taxon>
        <taxon>Halobacteriales</taxon>
        <taxon>Haloferacaceae</taxon>
        <taxon>Haloplanus</taxon>
    </lineage>
</organism>